<name>A0A6M9TZX0_9VIRU</name>
<organism evidence="1">
    <name type="scientific">Drosophila-associated filamentous virus</name>
    <dbReference type="NCBI Taxonomy" id="2743186"/>
    <lineage>
        <taxon>Viruses</taxon>
    </lineage>
</organism>
<reference evidence="1" key="1">
    <citation type="journal article" date="2021" name="Virus">
        <title>The discovery, distribution and diversity of DNA viruses associated with Drosophila melanogaster in Europe.</title>
        <authorList>
            <person name="Wallace M.A."/>
            <person name="Coffman K.A."/>
            <person name="Gilbert C."/>
            <person name="Ravindran S."/>
            <person name="Albery G.F."/>
            <person name="Abbott J."/>
            <person name="Argyridou E."/>
            <person name="Bellosta P."/>
            <person name="Betancourt A.J."/>
            <person name="Colinet H."/>
            <person name="Eric K."/>
            <person name="Glaser-Schmitt A."/>
            <person name="Grath S."/>
            <person name="Jelic M."/>
            <person name="Kankare M."/>
            <person name="Kozeretska I."/>
            <person name="Loeschcke V."/>
            <person name="Montchamp-Moreau C."/>
            <person name="Ometto L."/>
            <person name="Onder B.S."/>
            <person name="Orengo D.J."/>
            <person name="Parsch J."/>
            <person name="Pascual M."/>
            <person name="Patenkovic A."/>
            <person name="Puerma E."/>
            <person name="Ritchie M.G."/>
            <person name="Rota-Stabelli O."/>
            <person name="Schou M.F."/>
            <person name="Serga S.V."/>
            <person name="Stamenkovic-Radak M."/>
            <person name="Tanaskovic M."/>
            <person name="Veselinovic M.S."/>
            <person name="Vieira J."/>
            <person name="Vieira C.P."/>
            <person name="Kapun M."/>
            <person name="Flatt T."/>
            <person name="Gonzalez J."/>
            <person name="Staubach F."/>
            <person name="Obbard D.J."/>
        </authorList>
    </citation>
    <scope>NUCLEOTIDE SEQUENCE</scope>
    <source>
        <strain evidence="1">Filamentous_ES_Gim_15_30_pool</strain>
    </source>
</reference>
<sequence>MDGTAAITSERRTSNKHHFKHLIQMFNYTTPKTSIIDFNLNDIATVYKMLQNKVVNIIDFLNEYENKINVILRRNNYAIYNMDHSNINKIPYKDISMLCNLIPERYEKLKENDQLLKEEELVLKEFADKENIAVEISLTNEIVSSVFLKQFNYNDFLNIHNALESLCKYFKINTQEDEYNVDLDIVLDFYKREPFNIFNTICSQLLNKDSAAAGKDNSGVDDGYNDAAATTTNLRFNIIDIVNQINVFLIFNELCNVNRILLHNNYIYSDDDINQQYNESVQALKTYFNKN</sequence>
<gene>
    <name evidence="1" type="primary">ORF15</name>
</gene>
<dbReference type="EMBL" id="MT496833">
    <property type="protein sequence ID" value="QKN22469.1"/>
    <property type="molecule type" value="Genomic_DNA"/>
</dbReference>
<proteinExistence type="predicted"/>
<protein>
    <submittedName>
        <fullName evidence="1">Uncharacterized protein</fullName>
    </submittedName>
</protein>
<accession>A0A6M9TZX0</accession>
<evidence type="ECO:0000313" key="1">
    <source>
        <dbReference type="EMBL" id="QKN22469.1"/>
    </source>
</evidence>